<protein>
    <recommendedName>
        <fullName evidence="2">CAAX prenyl protease 2/Lysostaphin resistance protein A-like domain-containing protein</fullName>
    </recommendedName>
</protein>
<feature type="transmembrane region" description="Helical" evidence="1">
    <location>
        <begin position="243"/>
        <end position="264"/>
    </location>
</feature>
<keyword evidence="4" id="KW-1185">Reference proteome</keyword>
<dbReference type="Proteomes" id="UP000662074">
    <property type="component" value="Unassembled WGS sequence"/>
</dbReference>
<keyword evidence="1" id="KW-0812">Transmembrane</keyword>
<name>A0A917N0R5_9SPHI</name>
<accession>A0A917N0R5</accession>
<feature type="transmembrane region" description="Helical" evidence="1">
    <location>
        <begin position="276"/>
        <end position="298"/>
    </location>
</feature>
<feature type="transmembrane region" description="Helical" evidence="1">
    <location>
        <begin position="62"/>
        <end position="85"/>
    </location>
</feature>
<proteinExistence type="predicted"/>
<dbReference type="EMBL" id="BMDO01000002">
    <property type="protein sequence ID" value="GGI50091.1"/>
    <property type="molecule type" value="Genomic_DNA"/>
</dbReference>
<gene>
    <name evidence="3" type="ORF">GCM10011425_13030</name>
</gene>
<feature type="transmembrane region" description="Helical" evidence="1">
    <location>
        <begin position="105"/>
        <end position="128"/>
    </location>
</feature>
<dbReference type="PANTHER" id="PTHR43592">
    <property type="entry name" value="CAAX AMINO TERMINAL PROTEASE"/>
    <property type="match status" value="1"/>
</dbReference>
<dbReference type="GO" id="GO:0004175">
    <property type="term" value="F:endopeptidase activity"/>
    <property type="evidence" value="ECO:0007669"/>
    <property type="project" value="UniProtKB-ARBA"/>
</dbReference>
<dbReference type="Pfam" id="PF02517">
    <property type="entry name" value="Rce1-like"/>
    <property type="match status" value="1"/>
</dbReference>
<evidence type="ECO:0000313" key="4">
    <source>
        <dbReference type="Proteomes" id="UP000662074"/>
    </source>
</evidence>
<keyword evidence="1" id="KW-1133">Transmembrane helix</keyword>
<keyword evidence="1" id="KW-0472">Membrane</keyword>
<comment type="caution">
    <text evidence="3">The sequence shown here is derived from an EMBL/GenBank/DDBJ whole genome shotgun (WGS) entry which is preliminary data.</text>
</comment>
<reference evidence="3" key="1">
    <citation type="journal article" date="2014" name="Int. J. Syst. Evol. Microbiol.">
        <title>Complete genome sequence of Corynebacterium casei LMG S-19264T (=DSM 44701T), isolated from a smear-ripened cheese.</title>
        <authorList>
            <consortium name="US DOE Joint Genome Institute (JGI-PGF)"/>
            <person name="Walter F."/>
            <person name="Albersmeier A."/>
            <person name="Kalinowski J."/>
            <person name="Ruckert C."/>
        </authorList>
    </citation>
    <scope>NUCLEOTIDE SEQUENCE</scope>
    <source>
        <strain evidence="3">CCM 8711</strain>
    </source>
</reference>
<dbReference type="AlphaFoldDB" id="A0A917N0R5"/>
<dbReference type="PANTHER" id="PTHR43592:SF15">
    <property type="entry name" value="CAAX AMINO TERMINAL PROTEASE FAMILY PROTEIN"/>
    <property type="match status" value="1"/>
</dbReference>
<sequence length="311" mass="35401">MITEKPQYKRELSPPLQLLTLISITIALIFLGGIVGGGYITARYGTVVLQQIKASQLNSPDAIEAMWILQIMSMTVPLLIIPVIFGRFVMKEPDAYLKTNIRFPLVLLMMVFSIMVMSTPIMEVLVLVNQKMVLPDFLRGLENWMRASEQSAQKITAALLKMNNWVDVLKAVLLIGLITAIAEELIFRGCMQTIFIRWTKNTHVAIWITAALFSAFHLEFFGFLPRLMLGVFFGYFAAWSGSIWPAVWAHFLNNASAVVITYLYQHKKIDINPDEAHSFNYSLYVLSIIITVALFWSFRTAALQKKDHQQY</sequence>
<feature type="transmembrane region" description="Helical" evidence="1">
    <location>
        <begin position="203"/>
        <end position="223"/>
    </location>
</feature>
<feature type="domain" description="CAAX prenyl protease 2/Lysostaphin resistance protein A-like" evidence="2">
    <location>
        <begin position="169"/>
        <end position="255"/>
    </location>
</feature>
<evidence type="ECO:0000256" key="1">
    <source>
        <dbReference type="SAM" id="Phobius"/>
    </source>
</evidence>
<dbReference type="GO" id="GO:0080120">
    <property type="term" value="P:CAAX-box protein maturation"/>
    <property type="evidence" value="ECO:0007669"/>
    <property type="project" value="UniProtKB-ARBA"/>
</dbReference>
<feature type="transmembrane region" description="Helical" evidence="1">
    <location>
        <begin position="21"/>
        <end position="42"/>
    </location>
</feature>
<feature type="transmembrane region" description="Helical" evidence="1">
    <location>
        <begin position="171"/>
        <end position="191"/>
    </location>
</feature>
<reference evidence="3" key="2">
    <citation type="submission" date="2020-09" db="EMBL/GenBank/DDBJ databases">
        <authorList>
            <person name="Sun Q."/>
            <person name="Sedlacek I."/>
        </authorList>
    </citation>
    <scope>NUCLEOTIDE SEQUENCE</scope>
    <source>
        <strain evidence="3">CCM 8711</strain>
    </source>
</reference>
<dbReference type="RefSeq" id="WP_188414931.1">
    <property type="nucleotide sequence ID" value="NZ_BMDO01000002.1"/>
</dbReference>
<evidence type="ECO:0000259" key="2">
    <source>
        <dbReference type="Pfam" id="PF02517"/>
    </source>
</evidence>
<evidence type="ECO:0000313" key="3">
    <source>
        <dbReference type="EMBL" id="GGI50091.1"/>
    </source>
</evidence>
<dbReference type="InterPro" id="IPR003675">
    <property type="entry name" value="Rce1/LyrA-like_dom"/>
</dbReference>
<organism evidence="3 4">
    <name type="scientific">Mucilaginibacter galii</name>
    <dbReference type="NCBI Taxonomy" id="2005073"/>
    <lineage>
        <taxon>Bacteria</taxon>
        <taxon>Pseudomonadati</taxon>
        <taxon>Bacteroidota</taxon>
        <taxon>Sphingobacteriia</taxon>
        <taxon>Sphingobacteriales</taxon>
        <taxon>Sphingobacteriaceae</taxon>
        <taxon>Mucilaginibacter</taxon>
    </lineage>
</organism>